<dbReference type="Pfam" id="PF02792">
    <property type="entry name" value="Mago_nashi"/>
    <property type="match status" value="1"/>
</dbReference>
<dbReference type="InterPro" id="IPR036605">
    <property type="entry name" value="Mago_nashi_sf"/>
</dbReference>
<dbReference type="PANTHER" id="PTHR12638">
    <property type="entry name" value="PROTEIN MAGO NASHI HOMOLOG"/>
    <property type="match status" value="1"/>
</dbReference>
<accession>A0A060TA89</accession>
<evidence type="ECO:0000256" key="2">
    <source>
        <dbReference type="ARBA" id="ARBA00009270"/>
    </source>
</evidence>
<organism evidence="5">
    <name type="scientific">Blastobotrys adeninivorans</name>
    <name type="common">Yeast</name>
    <name type="synonym">Arxula adeninivorans</name>
    <dbReference type="NCBI Taxonomy" id="409370"/>
    <lineage>
        <taxon>Eukaryota</taxon>
        <taxon>Fungi</taxon>
        <taxon>Dikarya</taxon>
        <taxon>Ascomycota</taxon>
        <taxon>Saccharomycotina</taxon>
        <taxon>Dipodascomycetes</taxon>
        <taxon>Dipodascales</taxon>
        <taxon>Trichomonascaceae</taxon>
        <taxon>Blastobotrys</taxon>
    </lineage>
</organism>
<feature type="compositionally biased region" description="Basic and acidic residues" evidence="4">
    <location>
        <begin position="1"/>
        <end position="11"/>
    </location>
</feature>
<evidence type="ECO:0000313" key="5">
    <source>
        <dbReference type="EMBL" id="CDP38030.1"/>
    </source>
</evidence>
<proteinExistence type="inferred from homology"/>
<evidence type="ECO:0000256" key="4">
    <source>
        <dbReference type="SAM" id="MobiDB-lite"/>
    </source>
</evidence>
<sequence>MEVDLEGKELGTRAPMSSDLDAGDKNTDSGVESGERMLEDKEASQIPIDISKADDAFYVRYYSGHQGKYGHEFLEFDLRAQANGRFATLRYANNSNYRNDTLIKKETMVSPSVIKEFKKIIADSEILKEDDERWPEKNRDGKQELEVRVGKYHISFETAKIGSLNDVQNSDDPEGLRVFYYLVQDLRAFVFSLISLHFKIKPI</sequence>
<protein>
    <submittedName>
        <fullName evidence="5">ARAD1D25212p</fullName>
    </submittedName>
</protein>
<comment type="subcellular location">
    <subcellularLocation>
        <location evidence="1">Nucleus</location>
    </subcellularLocation>
</comment>
<dbReference type="EMBL" id="HG937694">
    <property type="protein sequence ID" value="CDP38030.1"/>
    <property type="molecule type" value="Genomic_DNA"/>
</dbReference>
<dbReference type="CDD" id="cd11295">
    <property type="entry name" value="Mago_nashi"/>
    <property type="match status" value="1"/>
</dbReference>
<feature type="region of interest" description="Disordered" evidence="4">
    <location>
        <begin position="1"/>
        <end position="39"/>
    </location>
</feature>
<reference evidence="5" key="1">
    <citation type="submission" date="2014-02" db="EMBL/GenBank/DDBJ databases">
        <authorList>
            <person name="Genoscope - CEA"/>
        </authorList>
    </citation>
    <scope>NUCLEOTIDE SEQUENCE</scope>
    <source>
        <strain evidence="5">LS3</strain>
    </source>
</reference>
<reference evidence="5" key="2">
    <citation type="submission" date="2014-06" db="EMBL/GenBank/DDBJ databases">
        <title>The complete genome of Blastobotrys (Arxula) adeninivorans LS3 - a yeast of biotechnological interest.</title>
        <authorList>
            <person name="Kunze G."/>
            <person name="Gaillardin C."/>
            <person name="Czernicka M."/>
            <person name="Durrens P."/>
            <person name="Martin T."/>
            <person name="Boer E."/>
            <person name="Gabaldon T."/>
            <person name="Cruz J."/>
            <person name="Talla E."/>
            <person name="Marck C."/>
            <person name="Goffeau A."/>
            <person name="Barbe V."/>
            <person name="Baret P."/>
            <person name="Baronian K."/>
            <person name="Beier S."/>
            <person name="Bleykasten C."/>
            <person name="Bode R."/>
            <person name="Casaregola S."/>
            <person name="Despons L."/>
            <person name="Fairhead C."/>
            <person name="Giersberg M."/>
            <person name="Gierski P."/>
            <person name="Hahnel U."/>
            <person name="Hartmann A."/>
            <person name="Jankowska D."/>
            <person name="Jubin C."/>
            <person name="Jung P."/>
            <person name="Lafontaine I."/>
            <person name="Leh-Louis V."/>
            <person name="Lemaire M."/>
            <person name="Marcet-Houben M."/>
            <person name="Mascher M."/>
            <person name="Morel G."/>
            <person name="Richard G.-F."/>
            <person name="Riechen J."/>
            <person name="Sacerdot C."/>
            <person name="Sarkar A."/>
            <person name="Savel G."/>
            <person name="Schacherer J."/>
            <person name="Sherman D."/>
            <person name="Straub M.-L."/>
            <person name="Stein N."/>
            <person name="Thierry A."/>
            <person name="Trautwein-Schult A."/>
            <person name="Westhof E."/>
            <person name="Worch S."/>
            <person name="Dujon B."/>
            <person name="Souciet J.-L."/>
            <person name="Wincker P."/>
            <person name="Scholz U."/>
            <person name="Neuveglise N."/>
        </authorList>
    </citation>
    <scope>NUCLEOTIDE SEQUENCE</scope>
    <source>
        <strain evidence="5">LS3</strain>
    </source>
</reference>
<dbReference type="GO" id="GO:0035145">
    <property type="term" value="C:exon-exon junction complex"/>
    <property type="evidence" value="ECO:0007669"/>
    <property type="project" value="InterPro"/>
</dbReference>
<gene>
    <name evidence="5" type="ORF">GNLVRS02_ARAD1D25212g</name>
</gene>
<keyword evidence="3" id="KW-0539">Nucleus</keyword>
<dbReference type="Gene3D" id="3.30.1560.10">
    <property type="entry name" value="Mago nashi"/>
    <property type="match status" value="1"/>
</dbReference>
<evidence type="ECO:0000256" key="3">
    <source>
        <dbReference type="ARBA" id="ARBA00023242"/>
    </source>
</evidence>
<dbReference type="AlphaFoldDB" id="A0A060TA89"/>
<dbReference type="InterPro" id="IPR004023">
    <property type="entry name" value="Mago_nashi"/>
</dbReference>
<dbReference type="FunFam" id="3.30.1560.10:FF:000001">
    <property type="entry name" value="Protein mago nashi homolog"/>
    <property type="match status" value="1"/>
</dbReference>
<feature type="compositionally biased region" description="Basic and acidic residues" evidence="4">
    <location>
        <begin position="22"/>
        <end position="39"/>
    </location>
</feature>
<dbReference type="GO" id="GO:0008380">
    <property type="term" value="P:RNA splicing"/>
    <property type="evidence" value="ECO:0007669"/>
    <property type="project" value="InterPro"/>
</dbReference>
<dbReference type="SUPFAM" id="SSF89817">
    <property type="entry name" value="Mago nashi protein"/>
    <property type="match status" value="1"/>
</dbReference>
<dbReference type="PhylomeDB" id="A0A060TA89"/>
<comment type="similarity">
    <text evidence="2">Belongs to the mago nashi family.</text>
</comment>
<dbReference type="PANTHER" id="PTHR12638:SF0">
    <property type="entry name" value="MAGO HOMOLOG, EXON JUNCTION COMPLEX SUBUNIT-RELATED"/>
    <property type="match status" value="1"/>
</dbReference>
<name>A0A060TA89_BLAAD</name>
<evidence type="ECO:0000256" key="1">
    <source>
        <dbReference type="ARBA" id="ARBA00004123"/>
    </source>
</evidence>